<feature type="domain" description="ABC transporter" evidence="10">
    <location>
        <begin position="2"/>
        <end position="225"/>
    </location>
</feature>
<evidence type="ECO:0000256" key="1">
    <source>
        <dbReference type="ARBA" id="ARBA00004141"/>
    </source>
</evidence>
<comment type="similarity">
    <text evidence="2">Belongs to the ABC transporter superfamily. ABCG family. Eye pigment precursor importer (TC 3.A.1.204) subfamily.</text>
</comment>
<feature type="transmembrane region" description="Helical" evidence="9">
    <location>
        <begin position="797"/>
        <end position="816"/>
    </location>
</feature>
<accession>A0A026WG29</accession>
<dbReference type="OrthoDB" id="66620at2759"/>
<dbReference type="Proteomes" id="UP000053097">
    <property type="component" value="Unassembled WGS sequence"/>
</dbReference>
<dbReference type="InterPro" id="IPR003439">
    <property type="entry name" value="ABC_transporter-like_ATP-bd"/>
</dbReference>
<name>A0A026WG29_OOCBI</name>
<feature type="non-terminal residue" evidence="11">
    <location>
        <position position="1"/>
    </location>
</feature>
<gene>
    <name evidence="11" type="ORF">X777_05401</name>
</gene>
<feature type="transmembrane region" description="Helical" evidence="9">
    <location>
        <begin position="658"/>
        <end position="676"/>
    </location>
</feature>
<dbReference type="GO" id="GO:0140359">
    <property type="term" value="F:ABC-type transporter activity"/>
    <property type="evidence" value="ECO:0007669"/>
    <property type="project" value="InterPro"/>
</dbReference>
<feature type="transmembrane region" description="Helical" evidence="9">
    <location>
        <begin position="877"/>
        <end position="899"/>
    </location>
</feature>
<dbReference type="Pfam" id="PF01061">
    <property type="entry name" value="ABC2_membrane"/>
    <property type="match status" value="1"/>
</dbReference>
<protein>
    <submittedName>
        <fullName evidence="11">ATP-binding cassette sub-family G member</fullName>
    </submittedName>
</protein>
<evidence type="ECO:0000313" key="11">
    <source>
        <dbReference type="EMBL" id="EZA54898.1"/>
    </source>
</evidence>
<comment type="subcellular location">
    <subcellularLocation>
        <location evidence="1">Membrane</location>
        <topology evidence="1">Multi-pass membrane protein</topology>
    </subcellularLocation>
</comment>
<evidence type="ECO:0000256" key="4">
    <source>
        <dbReference type="ARBA" id="ARBA00022692"/>
    </source>
</evidence>
<keyword evidence="4 9" id="KW-0812">Transmembrane</keyword>
<dbReference type="Pfam" id="PF19055">
    <property type="entry name" value="ABC2_membrane_7"/>
    <property type="match status" value="2"/>
</dbReference>
<feature type="transmembrane region" description="Helical" evidence="9">
    <location>
        <begin position="287"/>
        <end position="307"/>
    </location>
</feature>
<evidence type="ECO:0000256" key="3">
    <source>
        <dbReference type="ARBA" id="ARBA00022448"/>
    </source>
</evidence>
<dbReference type="InterPro" id="IPR043926">
    <property type="entry name" value="ABCG_dom"/>
</dbReference>
<dbReference type="FunFam" id="3.40.50.300:FF:001077">
    <property type="entry name" value="Uncharacterized protein, isoform A"/>
    <property type="match status" value="2"/>
</dbReference>
<dbReference type="SMART" id="SM00382">
    <property type="entry name" value="AAA"/>
    <property type="match status" value="2"/>
</dbReference>
<dbReference type="InterPro" id="IPR003593">
    <property type="entry name" value="AAA+_ATPase"/>
</dbReference>
<dbReference type="GO" id="GO:0016887">
    <property type="term" value="F:ATP hydrolysis activity"/>
    <property type="evidence" value="ECO:0007669"/>
    <property type="project" value="InterPro"/>
</dbReference>
<dbReference type="OMA" id="AYFWYAF"/>
<reference evidence="11 12" key="1">
    <citation type="journal article" date="2014" name="Curr. Biol.">
        <title>The genome of the clonal raider ant Cerapachys biroi.</title>
        <authorList>
            <person name="Oxley P.R."/>
            <person name="Ji L."/>
            <person name="Fetter-Pruneda I."/>
            <person name="McKenzie S.K."/>
            <person name="Li C."/>
            <person name="Hu H."/>
            <person name="Zhang G."/>
            <person name="Kronauer D.J."/>
        </authorList>
    </citation>
    <scope>NUCLEOTIDE SEQUENCE [LARGE SCALE GENOMIC DNA]</scope>
</reference>
<evidence type="ECO:0000256" key="2">
    <source>
        <dbReference type="ARBA" id="ARBA00005814"/>
    </source>
</evidence>
<feature type="domain" description="ABC transporter" evidence="10">
    <location>
        <begin position="301"/>
        <end position="555"/>
    </location>
</feature>
<dbReference type="PROSITE" id="PS00211">
    <property type="entry name" value="ABC_TRANSPORTER_1"/>
    <property type="match status" value="2"/>
</dbReference>
<keyword evidence="5" id="KW-0547">Nucleotide-binding</keyword>
<organism evidence="11 12">
    <name type="scientific">Ooceraea biroi</name>
    <name type="common">Clonal raider ant</name>
    <name type="synonym">Cerapachys biroi</name>
    <dbReference type="NCBI Taxonomy" id="2015173"/>
    <lineage>
        <taxon>Eukaryota</taxon>
        <taxon>Metazoa</taxon>
        <taxon>Ecdysozoa</taxon>
        <taxon>Arthropoda</taxon>
        <taxon>Hexapoda</taxon>
        <taxon>Insecta</taxon>
        <taxon>Pterygota</taxon>
        <taxon>Neoptera</taxon>
        <taxon>Endopterygota</taxon>
        <taxon>Hymenoptera</taxon>
        <taxon>Apocrita</taxon>
        <taxon>Aculeata</taxon>
        <taxon>Formicoidea</taxon>
        <taxon>Formicidae</taxon>
        <taxon>Dorylinae</taxon>
        <taxon>Ooceraea</taxon>
    </lineage>
</organism>
<evidence type="ECO:0000256" key="7">
    <source>
        <dbReference type="ARBA" id="ARBA00022989"/>
    </source>
</evidence>
<dbReference type="SUPFAM" id="SSF52540">
    <property type="entry name" value="P-loop containing nucleoside triphosphate hydrolases"/>
    <property type="match status" value="2"/>
</dbReference>
<dbReference type="EMBL" id="KK107235">
    <property type="protein sequence ID" value="EZA54898.1"/>
    <property type="molecule type" value="Genomic_DNA"/>
</dbReference>
<evidence type="ECO:0000313" key="12">
    <source>
        <dbReference type="Proteomes" id="UP000053097"/>
    </source>
</evidence>
<dbReference type="GO" id="GO:0005886">
    <property type="term" value="C:plasma membrane"/>
    <property type="evidence" value="ECO:0007669"/>
    <property type="project" value="TreeGrafter"/>
</dbReference>
<evidence type="ECO:0000259" key="10">
    <source>
        <dbReference type="PROSITE" id="PS50893"/>
    </source>
</evidence>
<feature type="transmembrane region" description="Helical" evidence="9">
    <location>
        <begin position="735"/>
        <end position="755"/>
    </location>
</feature>
<proteinExistence type="inferred from homology"/>
<dbReference type="CDD" id="cd03213">
    <property type="entry name" value="ABCG_EPDR"/>
    <property type="match status" value="1"/>
</dbReference>
<keyword evidence="12" id="KW-1185">Reference proteome</keyword>
<keyword evidence="3" id="KW-0813">Transport</keyword>
<sequence>KEILHGVSGEFKAGELVAIMGPSGAGKSTLLNVLAGFTVRGMSGEVMVNGKVRLPYSDRWKKTSCYIQQDAILRAYITVGEAMNMAAHLKLGCTISSAYKHTQVLELLEMLGLGHCYNTLCGKLSGGQKKRLDIALELLTNPSVLFLDEPTTGLDASSCSQCVALMKRLAEVERRTVICTIHQPSALLLEMFDSLYVVANGYCIYRGPVSSLLPHLASIGANCPPYHNPADFLLEVAIGEYGISLDKLVAAAETLQVDQNLYIRKFREIYIHRVACHISYMTSNIKAFYSFLLILLSILSISLFSLFRYIKLFYQNRDTTIGHVLYLPISPAFSQISSKTSNCCSSGGSSISSYSRSCRAFFTSSGMSARFTRTNSVTGRIMVNGRERNMSEFRKLSAYIMQDDNLQPLLTVQEAMHFAADLKLRLNHCEKLKKIDEILTVMGLDVSRYTRTGELSGGQRKRLAIALELINNPPVMFLDEPTSGLDSVSSKQCIALLKRLAQEGRTIICTIHQPSSTLFNMIDHLYVVADGNCVYTGSTHNLVSYLSSLQLHCPTHYNPVDFLMEICNGDYGCHLSKLVDLIENGKSNTWRSAKTFYLDKNKEMISSQQISPMRLYSFETEFRHTPHYAASFWKQLCVLMKRNTIRLLRDKMLAVSRILMHFTIALLVGTLYFRIGQDAAYVLDNFNLLFFSIMFLMYSAFSATMITFPSELPILMREHFNRWYKLRSYYLANKLVDFPVQLMATFIYTVVVYYMSDQLPESKRLGLYVLMCFAVSLVAQAAGLIVGSGLKVQNSVIFGPFAIMPFVIFSGFFVHLKDAPPYLHWVFHMSFLKYGFEGVMMAIYGYDRAKLKCSADYCHFAIPEKLLAEVDMKNVDYWFNMTVLLLLYIALDIAAYIILNIRVKKRL</sequence>
<dbReference type="InterPro" id="IPR050352">
    <property type="entry name" value="ABCG_transporters"/>
</dbReference>
<dbReference type="InterPro" id="IPR027417">
    <property type="entry name" value="P-loop_NTPase"/>
</dbReference>
<dbReference type="PROSITE" id="PS50893">
    <property type="entry name" value="ABC_TRANSPORTER_2"/>
    <property type="match status" value="2"/>
</dbReference>
<keyword evidence="7 9" id="KW-1133">Transmembrane helix</keyword>
<dbReference type="Pfam" id="PF00005">
    <property type="entry name" value="ABC_tran"/>
    <property type="match status" value="2"/>
</dbReference>
<evidence type="ECO:0000256" key="5">
    <source>
        <dbReference type="ARBA" id="ARBA00022741"/>
    </source>
</evidence>
<evidence type="ECO:0000256" key="6">
    <source>
        <dbReference type="ARBA" id="ARBA00022840"/>
    </source>
</evidence>
<dbReference type="InterPro" id="IPR013525">
    <property type="entry name" value="ABC2_TM"/>
</dbReference>
<dbReference type="PANTHER" id="PTHR48041">
    <property type="entry name" value="ABC TRANSPORTER G FAMILY MEMBER 28"/>
    <property type="match status" value="1"/>
</dbReference>
<evidence type="ECO:0000256" key="8">
    <source>
        <dbReference type="ARBA" id="ARBA00023136"/>
    </source>
</evidence>
<feature type="transmembrane region" description="Helical" evidence="9">
    <location>
        <begin position="767"/>
        <end position="790"/>
    </location>
</feature>
<dbReference type="Gene3D" id="3.40.50.300">
    <property type="entry name" value="P-loop containing nucleotide triphosphate hydrolases"/>
    <property type="match status" value="2"/>
</dbReference>
<dbReference type="InterPro" id="IPR017871">
    <property type="entry name" value="ABC_transporter-like_CS"/>
</dbReference>
<dbReference type="AlphaFoldDB" id="A0A026WG29"/>
<keyword evidence="6 11" id="KW-0067">ATP-binding</keyword>
<dbReference type="PANTHER" id="PTHR48041:SF133">
    <property type="entry name" value="GH24286P"/>
    <property type="match status" value="1"/>
</dbReference>
<feature type="transmembrane region" description="Helical" evidence="9">
    <location>
        <begin position="688"/>
        <end position="714"/>
    </location>
</feature>
<keyword evidence="8 9" id="KW-0472">Membrane</keyword>
<dbReference type="GO" id="GO:0005524">
    <property type="term" value="F:ATP binding"/>
    <property type="evidence" value="ECO:0007669"/>
    <property type="project" value="UniProtKB-KW"/>
</dbReference>
<evidence type="ECO:0000256" key="9">
    <source>
        <dbReference type="SAM" id="Phobius"/>
    </source>
</evidence>